<evidence type="ECO:0000256" key="1">
    <source>
        <dbReference type="SAM" id="MobiDB-lite"/>
    </source>
</evidence>
<protein>
    <submittedName>
        <fullName evidence="2">Uncharacterized protein</fullName>
    </submittedName>
</protein>
<feature type="region of interest" description="Disordered" evidence="1">
    <location>
        <begin position="1"/>
        <end position="26"/>
    </location>
</feature>
<keyword evidence="3" id="KW-1185">Reference proteome</keyword>
<evidence type="ECO:0000313" key="3">
    <source>
        <dbReference type="Proteomes" id="UP001500897"/>
    </source>
</evidence>
<gene>
    <name evidence="2" type="ORF">GCM10009759_15580</name>
</gene>
<reference evidence="3" key="1">
    <citation type="journal article" date="2019" name="Int. J. Syst. Evol. Microbiol.">
        <title>The Global Catalogue of Microorganisms (GCM) 10K type strain sequencing project: providing services to taxonomists for standard genome sequencing and annotation.</title>
        <authorList>
            <consortium name="The Broad Institute Genomics Platform"/>
            <consortium name="The Broad Institute Genome Sequencing Center for Infectious Disease"/>
            <person name="Wu L."/>
            <person name="Ma J."/>
        </authorList>
    </citation>
    <scope>NUCLEOTIDE SEQUENCE [LARGE SCALE GENOMIC DNA]</scope>
    <source>
        <strain evidence="3">JCM 14559</strain>
    </source>
</reference>
<name>A0ABP5I4C7_9ACTN</name>
<proteinExistence type="predicted"/>
<dbReference type="EMBL" id="BAAANS010000007">
    <property type="protein sequence ID" value="GAA2091164.1"/>
    <property type="molecule type" value="Genomic_DNA"/>
</dbReference>
<accession>A0ABP5I4C7</accession>
<dbReference type="Proteomes" id="UP001500897">
    <property type="component" value="Unassembled WGS sequence"/>
</dbReference>
<sequence length="84" mass="8616">MTVSTFGSAAAAAGPAATAARAAAASPRPRMRLRMGVLPLLRAAPWVRGRSIRIISVTQRDIPGALGNHPFGRSAAGARGLCPR</sequence>
<feature type="compositionally biased region" description="Low complexity" evidence="1">
    <location>
        <begin position="9"/>
        <end position="26"/>
    </location>
</feature>
<evidence type="ECO:0000313" key="2">
    <source>
        <dbReference type="EMBL" id="GAA2091164.1"/>
    </source>
</evidence>
<comment type="caution">
    <text evidence="2">The sequence shown here is derived from an EMBL/GenBank/DDBJ whole genome shotgun (WGS) entry which is preliminary data.</text>
</comment>
<organism evidence="2 3">
    <name type="scientific">Kitasatospora saccharophila</name>
    <dbReference type="NCBI Taxonomy" id="407973"/>
    <lineage>
        <taxon>Bacteria</taxon>
        <taxon>Bacillati</taxon>
        <taxon>Actinomycetota</taxon>
        <taxon>Actinomycetes</taxon>
        <taxon>Kitasatosporales</taxon>
        <taxon>Streptomycetaceae</taxon>
        <taxon>Kitasatospora</taxon>
    </lineage>
</organism>